<dbReference type="EMBL" id="JBJKFK010000115">
    <property type="protein sequence ID" value="KAL3319647.1"/>
    <property type="molecule type" value="Genomic_DNA"/>
</dbReference>
<organism evidence="2 3">
    <name type="scientific">Cichlidogyrus casuarinus</name>
    <dbReference type="NCBI Taxonomy" id="1844966"/>
    <lineage>
        <taxon>Eukaryota</taxon>
        <taxon>Metazoa</taxon>
        <taxon>Spiralia</taxon>
        <taxon>Lophotrochozoa</taxon>
        <taxon>Platyhelminthes</taxon>
        <taxon>Monogenea</taxon>
        <taxon>Monopisthocotylea</taxon>
        <taxon>Dactylogyridea</taxon>
        <taxon>Ancyrocephalidae</taxon>
        <taxon>Cichlidogyrus</taxon>
    </lineage>
</organism>
<keyword evidence="3" id="KW-1185">Reference proteome</keyword>
<keyword evidence="1" id="KW-0472">Membrane</keyword>
<dbReference type="Proteomes" id="UP001626550">
    <property type="component" value="Unassembled WGS sequence"/>
</dbReference>
<gene>
    <name evidence="2" type="ORF">Ciccas_001684</name>
</gene>
<evidence type="ECO:0000256" key="1">
    <source>
        <dbReference type="SAM" id="Phobius"/>
    </source>
</evidence>
<accession>A0ABD2QJW2</accession>
<comment type="caution">
    <text evidence="2">The sequence shown here is derived from an EMBL/GenBank/DDBJ whole genome shotgun (WGS) entry which is preliminary data.</text>
</comment>
<protein>
    <submittedName>
        <fullName evidence="2">Uncharacterized protein</fullName>
    </submittedName>
</protein>
<keyword evidence="1" id="KW-0812">Transmembrane</keyword>
<reference evidence="2 3" key="1">
    <citation type="submission" date="2024-11" db="EMBL/GenBank/DDBJ databases">
        <title>Adaptive evolution of stress response genes in parasites aligns with host niche diversity.</title>
        <authorList>
            <person name="Hahn C."/>
            <person name="Resl P."/>
        </authorList>
    </citation>
    <scope>NUCLEOTIDE SEQUENCE [LARGE SCALE GENOMIC DNA]</scope>
    <source>
        <strain evidence="2">EGGRZ-B1_66</strain>
        <tissue evidence="2">Body</tissue>
    </source>
</reference>
<dbReference type="AlphaFoldDB" id="A0ABD2QJW2"/>
<evidence type="ECO:0000313" key="2">
    <source>
        <dbReference type="EMBL" id="KAL3319647.1"/>
    </source>
</evidence>
<keyword evidence="1" id="KW-1133">Transmembrane helix</keyword>
<sequence length="203" mass="24193">MTEQINTNTSELSIKLFYLQCLELEEPSSDSSTRDICDFFYACYTRYLDKDDLFKKHRLWPLAIAVGNISPFYQLPVLLLTLGFFLPALRRMARRRRGHGKPVTIWSFMCILFVAHAIYCINYCLAVLVGLFLNASRHYCVKLKTTTRYEQIACSFRLMSEQIFYFWQHWLLVALVWRRCFRRGLSVSFYLFLEMFYCFVHSI</sequence>
<feature type="transmembrane region" description="Helical" evidence="1">
    <location>
        <begin position="106"/>
        <end position="133"/>
    </location>
</feature>
<evidence type="ECO:0000313" key="3">
    <source>
        <dbReference type="Proteomes" id="UP001626550"/>
    </source>
</evidence>
<proteinExistence type="predicted"/>
<name>A0ABD2QJW2_9PLAT</name>
<feature type="transmembrane region" description="Helical" evidence="1">
    <location>
        <begin position="59"/>
        <end position="86"/>
    </location>
</feature>